<reference evidence="1" key="1">
    <citation type="submission" date="2023-01" db="EMBL/GenBank/DDBJ databases">
        <title>Genome assembly of the deep-sea coral Lophelia pertusa.</title>
        <authorList>
            <person name="Herrera S."/>
            <person name="Cordes E."/>
        </authorList>
    </citation>
    <scope>NUCLEOTIDE SEQUENCE</scope>
    <source>
        <strain evidence="1">USNM1676648</strain>
        <tissue evidence="1">Polyp</tissue>
    </source>
</reference>
<protein>
    <submittedName>
        <fullName evidence="1">Uncharacterized protein</fullName>
    </submittedName>
</protein>
<sequence length="143" mass="16514">MAVAASHLSKLQHELYREKHGFDKLSRNFQSALVLDPLNTRRITTYPDRYSRHLEQADVYVKCPWGRARSYAGEAPVCLPESLRPKWEPPPFLQKGHKHFGSGAAPHPRGLPLRQFYDLTQLKRSKVRWNDELMPRPTTAAVQ</sequence>
<keyword evidence="2" id="KW-1185">Reference proteome</keyword>
<evidence type="ECO:0000313" key="2">
    <source>
        <dbReference type="Proteomes" id="UP001163046"/>
    </source>
</evidence>
<dbReference type="Pfam" id="PF15093">
    <property type="entry name" value="SPMIP4-like"/>
    <property type="match status" value="1"/>
</dbReference>
<gene>
    <name evidence="1" type="ORF">OS493_026947</name>
</gene>
<dbReference type="PANTHER" id="PTHR31393">
    <property type="entry name" value="C5ORF31"/>
    <property type="match status" value="1"/>
</dbReference>
<comment type="caution">
    <text evidence="1">The sequence shown here is derived from an EMBL/GenBank/DDBJ whole genome shotgun (WGS) entry which is preliminary data.</text>
</comment>
<dbReference type="InterPro" id="IPR027886">
    <property type="entry name" value="SPMIP4"/>
</dbReference>
<proteinExistence type="predicted"/>
<name>A0A9W9Z079_9CNID</name>
<dbReference type="AlphaFoldDB" id="A0A9W9Z079"/>
<accession>A0A9W9Z079</accession>
<dbReference type="OrthoDB" id="10040207at2759"/>
<dbReference type="PANTHER" id="PTHR31393:SF2">
    <property type="entry name" value="CHROMOSOME 7 OPEN READING FRAME 31"/>
    <property type="match status" value="1"/>
</dbReference>
<evidence type="ECO:0000313" key="1">
    <source>
        <dbReference type="EMBL" id="KAJ7371303.1"/>
    </source>
</evidence>
<dbReference type="Proteomes" id="UP001163046">
    <property type="component" value="Unassembled WGS sequence"/>
</dbReference>
<organism evidence="1 2">
    <name type="scientific">Desmophyllum pertusum</name>
    <dbReference type="NCBI Taxonomy" id="174260"/>
    <lineage>
        <taxon>Eukaryota</taxon>
        <taxon>Metazoa</taxon>
        <taxon>Cnidaria</taxon>
        <taxon>Anthozoa</taxon>
        <taxon>Hexacorallia</taxon>
        <taxon>Scleractinia</taxon>
        <taxon>Caryophylliina</taxon>
        <taxon>Caryophylliidae</taxon>
        <taxon>Desmophyllum</taxon>
    </lineage>
</organism>
<dbReference type="GO" id="GO:0005813">
    <property type="term" value="C:centrosome"/>
    <property type="evidence" value="ECO:0007669"/>
    <property type="project" value="TreeGrafter"/>
</dbReference>
<dbReference type="EMBL" id="MU826849">
    <property type="protein sequence ID" value="KAJ7371303.1"/>
    <property type="molecule type" value="Genomic_DNA"/>
</dbReference>